<dbReference type="Proteomes" id="UP000708208">
    <property type="component" value="Unassembled WGS sequence"/>
</dbReference>
<dbReference type="OrthoDB" id="2019884at2759"/>
<accession>A0A8J2JNS4</accession>
<feature type="domain" description="Ciliary microtubule inner protein 2A-C-like" evidence="6">
    <location>
        <begin position="12"/>
        <end position="40"/>
    </location>
</feature>
<comment type="subcellular location">
    <subcellularLocation>
        <location evidence="1">Cytoplasm</location>
        <location evidence="1">Cytoskeleton</location>
        <location evidence="1">Cilium axoneme</location>
    </subcellularLocation>
</comment>
<evidence type="ECO:0000256" key="2">
    <source>
        <dbReference type="ARBA" id="ARBA00022490"/>
    </source>
</evidence>
<evidence type="ECO:0000256" key="1">
    <source>
        <dbReference type="ARBA" id="ARBA00004430"/>
    </source>
</evidence>
<name>A0A8J2JNS4_9HEXA</name>
<dbReference type="InterPro" id="IPR018902">
    <property type="entry name" value="CMI2A-C-like_dom"/>
</dbReference>
<keyword evidence="3" id="KW-0206">Cytoskeleton</keyword>
<evidence type="ECO:0000313" key="8">
    <source>
        <dbReference type="Proteomes" id="UP000708208"/>
    </source>
</evidence>
<dbReference type="PANTHER" id="PTHR22146:SF8">
    <property type="entry name" value="PROTEIN FAM166B"/>
    <property type="match status" value="1"/>
</dbReference>
<dbReference type="PANTHER" id="PTHR22146">
    <property type="entry name" value="CAT EYE SYNDROME CRITICAL REGION PROTEIN 6"/>
    <property type="match status" value="1"/>
</dbReference>
<dbReference type="EMBL" id="CAJVCH010075960">
    <property type="protein sequence ID" value="CAG7720995.1"/>
    <property type="molecule type" value="Genomic_DNA"/>
</dbReference>
<gene>
    <name evidence="7" type="ORF">AFUS01_LOCUS10244</name>
</gene>
<reference evidence="7" key="1">
    <citation type="submission" date="2021-06" db="EMBL/GenBank/DDBJ databases">
        <authorList>
            <person name="Hodson N. C."/>
            <person name="Mongue J. A."/>
            <person name="Jaron S. K."/>
        </authorList>
    </citation>
    <scope>NUCLEOTIDE SEQUENCE</scope>
</reference>
<dbReference type="AlphaFoldDB" id="A0A8J2JNS4"/>
<evidence type="ECO:0000259" key="6">
    <source>
        <dbReference type="Pfam" id="PF10629"/>
    </source>
</evidence>
<organism evidence="7 8">
    <name type="scientific">Allacma fusca</name>
    <dbReference type="NCBI Taxonomy" id="39272"/>
    <lineage>
        <taxon>Eukaryota</taxon>
        <taxon>Metazoa</taxon>
        <taxon>Ecdysozoa</taxon>
        <taxon>Arthropoda</taxon>
        <taxon>Hexapoda</taxon>
        <taxon>Collembola</taxon>
        <taxon>Symphypleona</taxon>
        <taxon>Sminthuridae</taxon>
        <taxon>Allacma</taxon>
    </lineage>
</organism>
<dbReference type="Pfam" id="PF10629">
    <property type="entry name" value="CMI2B-like"/>
    <property type="match status" value="1"/>
</dbReference>
<comment type="caution">
    <text evidence="7">The sequence shown here is derived from an EMBL/GenBank/DDBJ whole genome shotgun (WGS) entry which is preliminary data.</text>
</comment>
<protein>
    <recommendedName>
        <fullName evidence="6">Ciliary microtubule inner protein 2A-C-like domain-containing protein</fullName>
    </recommendedName>
</protein>
<keyword evidence="8" id="KW-1185">Reference proteome</keyword>
<dbReference type="GO" id="GO:0015630">
    <property type="term" value="C:microtubule cytoskeleton"/>
    <property type="evidence" value="ECO:0007669"/>
    <property type="project" value="UniProtKB-ARBA"/>
</dbReference>
<comment type="similarity">
    <text evidence="5">Belongs to the CIMIP2 family.</text>
</comment>
<evidence type="ECO:0000256" key="5">
    <source>
        <dbReference type="ARBA" id="ARBA00035661"/>
    </source>
</evidence>
<keyword evidence="4" id="KW-0966">Cell projection</keyword>
<sequence>MGDDCCNRTKQPFHIPGYQGVVPGLNYENGKTYAKTTHDLIMKNVVRPGAKGPRVTVYPDPCRGHEADLRARCHMLQGNIDPNPCEGTDWNSRNKFCIQKPLVDCPPKLSVNNKHGYLSRLSVYKSKNMDVHHCRACNTQPCPGREPLGKPFIKEYEDLTNYDLFQDFDKECRHLRIPKLKYKTNSCWEEDFYLPIECVSDYCKMGYIRPPKSCDCMPFEAKADDRDVNYYRIEPDARSFGMPLFKDPTNPYRWFKSGYAGHVPTERFRIGDVYPTSTKKALNRFTINYITPHLSDRCPVYVNPQQYCDPTDYFACFCDRRRSYDGHFHPEHIRTRLKNRFDPKCCVPPCENNPLPICIQPMIAPEPAQVYCNTKGTG</sequence>
<dbReference type="GO" id="GO:0005930">
    <property type="term" value="C:axoneme"/>
    <property type="evidence" value="ECO:0007669"/>
    <property type="project" value="UniProtKB-SubCell"/>
</dbReference>
<keyword evidence="2" id="KW-0963">Cytoplasm</keyword>
<evidence type="ECO:0000313" key="7">
    <source>
        <dbReference type="EMBL" id="CAG7720995.1"/>
    </source>
</evidence>
<proteinExistence type="inferred from homology"/>
<evidence type="ECO:0000256" key="4">
    <source>
        <dbReference type="ARBA" id="ARBA00023273"/>
    </source>
</evidence>
<evidence type="ECO:0000256" key="3">
    <source>
        <dbReference type="ARBA" id="ARBA00023212"/>
    </source>
</evidence>